<gene>
    <name evidence="2" type="ORF">A3A69_00065</name>
</gene>
<dbReference type="InterPro" id="IPR027860">
    <property type="entry name" value="DUF4429"/>
</dbReference>
<dbReference type="Pfam" id="PF14472">
    <property type="entry name" value="DUF4429"/>
    <property type="match status" value="1"/>
</dbReference>
<proteinExistence type="predicted"/>
<comment type="caution">
    <text evidence="2">The sequence shown here is derived from an EMBL/GenBank/DDBJ whole genome shotgun (WGS) entry which is preliminary data.</text>
</comment>
<reference evidence="2 3" key="1">
    <citation type="journal article" date="2016" name="Nat. Commun.">
        <title>Thousands of microbial genomes shed light on interconnected biogeochemical processes in an aquifer system.</title>
        <authorList>
            <person name="Anantharaman K."/>
            <person name="Brown C.T."/>
            <person name="Hug L.A."/>
            <person name="Sharon I."/>
            <person name="Castelle C.J."/>
            <person name="Probst A.J."/>
            <person name="Thomas B.C."/>
            <person name="Singh A."/>
            <person name="Wilkins M.J."/>
            <person name="Karaoz U."/>
            <person name="Brodie E.L."/>
            <person name="Williams K.H."/>
            <person name="Hubbard S.S."/>
            <person name="Banfield J.F."/>
        </authorList>
    </citation>
    <scope>NUCLEOTIDE SEQUENCE [LARGE SCALE GENOMIC DNA]</scope>
</reference>
<accession>A0A1F4UXF8</accession>
<dbReference type="Proteomes" id="UP000177458">
    <property type="component" value="Unassembled WGS sequence"/>
</dbReference>
<evidence type="ECO:0000259" key="1">
    <source>
        <dbReference type="Pfam" id="PF14472"/>
    </source>
</evidence>
<dbReference type="AlphaFoldDB" id="A0A1F4UXF8"/>
<feature type="domain" description="DUF4429" evidence="1">
    <location>
        <begin position="23"/>
        <end position="104"/>
    </location>
</feature>
<evidence type="ECO:0000313" key="3">
    <source>
        <dbReference type="Proteomes" id="UP000177458"/>
    </source>
</evidence>
<organism evidence="2 3">
    <name type="scientific">candidate division WWE3 bacterium RIFCSPLOWO2_01_FULL_37_15</name>
    <dbReference type="NCBI Taxonomy" id="1802622"/>
    <lineage>
        <taxon>Bacteria</taxon>
        <taxon>Katanobacteria</taxon>
    </lineage>
</organism>
<protein>
    <recommendedName>
        <fullName evidence="1">DUF4429 domain-containing protein</fullName>
    </recommendedName>
</protein>
<evidence type="ECO:0000313" key="2">
    <source>
        <dbReference type="EMBL" id="OGC49618.1"/>
    </source>
</evidence>
<dbReference type="EMBL" id="MEVF01000017">
    <property type="protein sequence ID" value="OGC49618.1"/>
    <property type="molecule type" value="Genomic_DNA"/>
</dbReference>
<name>A0A1F4UXF8_UNCKA</name>
<sequence>MKDAPVKTLNGIGVTLEVYENKIVIKRNLITKLLEGFRGDKTINFKNISSIQLQKANPFISGYLQFSIAGGIESSAGVVDASRDENTVMFSPSLNDLAEEIKDFIESRS</sequence>